<dbReference type="STRING" id="426703.SAMN04488100_1162"/>
<dbReference type="Proteomes" id="UP000198548">
    <property type="component" value="Unassembled WGS sequence"/>
</dbReference>
<dbReference type="Pfam" id="PF13518">
    <property type="entry name" value="HTH_28"/>
    <property type="match status" value="2"/>
</dbReference>
<dbReference type="RefSeq" id="WP_091488257.1">
    <property type="nucleotide sequence ID" value="NZ_FOBL01000016.1"/>
</dbReference>
<accession>A0A1H7U809</accession>
<dbReference type="Proteomes" id="UP000321425">
    <property type="component" value="Unassembled WGS sequence"/>
</dbReference>
<feature type="domain" description="Insertion element IS150 protein InsJ-like helix-turn-helix" evidence="3">
    <location>
        <begin position="12"/>
        <end position="63"/>
    </location>
</feature>
<organism evidence="5 6">
    <name type="scientific">Alkalibacterium putridalgicola</name>
    <dbReference type="NCBI Taxonomy" id="426703"/>
    <lineage>
        <taxon>Bacteria</taxon>
        <taxon>Bacillati</taxon>
        <taxon>Bacillota</taxon>
        <taxon>Bacilli</taxon>
        <taxon>Lactobacillales</taxon>
        <taxon>Carnobacteriaceae</taxon>
        <taxon>Alkalibacterium</taxon>
    </lineage>
</organism>
<keyword evidence="2" id="KW-0175">Coiled coil</keyword>
<dbReference type="PANTHER" id="PTHR33795:SF1">
    <property type="entry name" value="INSERTION ELEMENT IS150 PROTEIN INSJ"/>
    <property type="match status" value="1"/>
</dbReference>
<dbReference type="AlphaFoldDB" id="A0A1H7U809"/>
<comment type="similarity">
    <text evidence="1">Belongs to the IS150/IS1296 orfA family.</text>
</comment>
<dbReference type="InterPro" id="IPR010921">
    <property type="entry name" value="Trp_repressor/repl_initiator"/>
</dbReference>
<dbReference type="GO" id="GO:0043565">
    <property type="term" value="F:sequence-specific DNA binding"/>
    <property type="evidence" value="ECO:0007669"/>
    <property type="project" value="InterPro"/>
</dbReference>
<dbReference type="InterPro" id="IPR055247">
    <property type="entry name" value="InsJ-like_HTH"/>
</dbReference>
<keyword evidence="7" id="KW-1185">Reference proteome</keyword>
<evidence type="ECO:0000313" key="4">
    <source>
        <dbReference type="EMBL" id="GEK89633.1"/>
    </source>
</evidence>
<feature type="domain" description="Insertion element IS150 protein InsJ-like helix-turn-helix" evidence="3">
    <location>
        <begin position="132"/>
        <end position="182"/>
    </location>
</feature>
<evidence type="ECO:0000256" key="2">
    <source>
        <dbReference type="SAM" id="Coils"/>
    </source>
</evidence>
<evidence type="ECO:0000256" key="1">
    <source>
        <dbReference type="ARBA" id="ARBA00038232"/>
    </source>
</evidence>
<dbReference type="SUPFAM" id="SSF48295">
    <property type="entry name" value="TrpR-like"/>
    <property type="match status" value="2"/>
</dbReference>
<protein>
    <submittedName>
        <fullName evidence="4 5">Transposase</fullName>
    </submittedName>
</protein>
<evidence type="ECO:0000259" key="3">
    <source>
        <dbReference type="Pfam" id="PF13518"/>
    </source>
</evidence>
<reference evidence="5 6" key="1">
    <citation type="submission" date="2016-10" db="EMBL/GenBank/DDBJ databases">
        <authorList>
            <person name="de Groot N.N."/>
        </authorList>
    </citation>
    <scope>NUCLEOTIDE SEQUENCE [LARGE SCALE GENOMIC DNA]</scope>
    <source>
        <strain evidence="5 6">DSM 19182</strain>
    </source>
</reference>
<evidence type="ECO:0000313" key="6">
    <source>
        <dbReference type="Proteomes" id="UP000198548"/>
    </source>
</evidence>
<evidence type="ECO:0000313" key="7">
    <source>
        <dbReference type="Proteomes" id="UP000321425"/>
    </source>
</evidence>
<dbReference type="EMBL" id="BJUX01000019">
    <property type="protein sequence ID" value="GEK89633.1"/>
    <property type="molecule type" value="Genomic_DNA"/>
</dbReference>
<dbReference type="InterPro" id="IPR052057">
    <property type="entry name" value="IS150/IS1296_orfA-like"/>
</dbReference>
<name>A0A1H7U809_9LACT</name>
<dbReference type="PANTHER" id="PTHR33795">
    <property type="entry name" value="INSERTION ELEMENT IS150 PROTEIN INSJ"/>
    <property type="match status" value="1"/>
</dbReference>
<dbReference type="Gene3D" id="1.10.10.10">
    <property type="entry name" value="Winged helix-like DNA-binding domain superfamily/Winged helix DNA-binding domain"/>
    <property type="match status" value="2"/>
</dbReference>
<gene>
    <name evidence="4" type="ORF">APU01nite_16720</name>
    <name evidence="5" type="ORF">SAMN04488100_1162</name>
</gene>
<proteinExistence type="inferred from homology"/>
<reference evidence="4 7" key="2">
    <citation type="submission" date="2019-07" db="EMBL/GenBank/DDBJ databases">
        <title>Whole genome shotgun sequence of Alkalibacterium putridalgicola NBRC 103243.</title>
        <authorList>
            <person name="Hosoyama A."/>
            <person name="Uohara A."/>
            <person name="Ohji S."/>
            <person name="Ichikawa N."/>
        </authorList>
    </citation>
    <scope>NUCLEOTIDE SEQUENCE [LARGE SCALE GENOMIC DNA]</scope>
    <source>
        <strain evidence="4 7">NBRC 103243</strain>
    </source>
</reference>
<dbReference type="EMBL" id="FOBL01000016">
    <property type="protein sequence ID" value="SEL92427.1"/>
    <property type="molecule type" value="Genomic_DNA"/>
</dbReference>
<dbReference type="InterPro" id="IPR009057">
    <property type="entry name" value="Homeodomain-like_sf"/>
</dbReference>
<dbReference type="SUPFAM" id="SSF46689">
    <property type="entry name" value="Homeodomain-like"/>
    <property type="match status" value="1"/>
</dbReference>
<dbReference type="InterPro" id="IPR036388">
    <property type="entry name" value="WH-like_DNA-bd_sf"/>
</dbReference>
<evidence type="ECO:0000313" key="5">
    <source>
        <dbReference type="EMBL" id="SEL92427.1"/>
    </source>
</evidence>
<feature type="coiled-coil region" evidence="2">
    <location>
        <begin position="186"/>
        <end position="213"/>
    </location>
</feature>
<sequence length="234" mass="27212">MSKRTTSHNLNERYEMVIAILEERCSINSLIKNEGISKSALKSWIRKYNANGIEGLKESRGWKVYSDEVKTKAVEHYLNTSAGLESTCDTFNISSSSVLRKWIKLYTSGKGFKSTSRGSQKMNTGRKTTWKERIEIAQFTIANDQNYHKAEAEYNVSYQQVYQWVRKYKNGGPEALKDRRGRSLESKETLTEEEELQLEVKRLKQRNEYLEAENGLIKKLKLIERRNRRGQDPA</sequence>